<dbReference type="PANTHER" id="PTHR21043:SF0">
    <property type="entry name" value="MITOCHONDRIAL ASSEMBLY OF RIBOSOMAL LARGE SUBUNIT PROTEIN 1"/>
    <property type="match status" value="1"/>
</dbReference>
<dbReference type="GO" id="GO:0005737">
    <property type="term" value="C:cytoplasm"/>
    <property type="evidence" value="ECO:0007669"/>
    <property type="project" value="UniProtKB-SubCell"/>
</dbReference>
<dbReference type="GO" id="GO:0017148">
    <property type="term" value="P:negative regulation of translation"/>
    <property type="evidence" value="ECO:0007669"/>
    <property type="project" value="UniProtKB-UniRule"/>
</dbReference>
<dbReference type="NCBIfam" id="TIGR00090">
    <property type="entry name" value="rsfS_iojap_ybeB"/>
    <property type="match status" value="1"/>
</dbReference>
<name>A0A923LFU3_9FIRM</name>
<evidence type="ECO:0000256" key="2">
    <source>
        <dbReference type="HAMAP-Rule" id="MF_01477"/>
    </source>
</evidence>
<accession>A0A923LFU3</accession>
<protein>
    <recommendedName>
        <fullName evidence="2">Ribosomal silencing factor RsfS</fullName>
    </recommendedName>
</protein>
<organism evidence="3 4">
    <name type="scientific">Mediterraneibacter hominis</name>
    <dbReference type="NCBI Taxonomy" id="2763054"/>
    <lineage>
        <taxon>Bacteria</taxon>
        <taxon>Bacillati</taxon>
        <taxon>Bacillota</taxon>
        <taxon>Clostridia</taxon>
        <taxon>Lachnospirales</taxon>
        <taxon>Lachnospiraceae</taxon>
        <taxon>Mediterraneibacter</taxon>
    </lineage>
</organism>
<dbReference type="GO" id="GO:0042256">
    <property type="term" value="P:cytosolic ribosome assembly"/>
    <property type="evidence" value="ECO:0007669"/>
    <property type="project" value="UniProtKB-UniRule"/>
</dbReference>
<sequence>MEQGREMARLAWQALDEKKGEDIQIIDITGISVMADYFLIATGNSDSQVRALVENVEETLQKSGYLLKQREGYQSGSWVLLDFGDIIVHIFDKENRLFYDLERIWRDGRVVSVEELM</sequence>
<evidence type="ECO:0000313" key="3">
    <source>
        <dbReference type="EMBL" id="MBC5687821.1"/>
    </source>
</evidence>
<comment type="similarity">
    <text evidence="1 2">Belongs to the Iojap/RsfS family.</text>
</comment>
<dbReference type="GO" id="GO:0090071">
    <property type="term" value="P:negative regulation of ribosome biogenesis"/>
    <property type="evidence" value="ECO:0007669"/>
    <property type="project" value="UniProtKB-UniRule"/>
</dbReference>
<dbReference type="Gene3D" id="3.30.460.10">
    <property type="entry name" value="Beta Polymerase, domain 2"/>
    <property type="match status" value="1"/>
</dbReference>
<dbReference type="InterPro" id="IPR043519">
    <property type="entry name" value="NT_sf"/>
</dbReference>
<proteinExistence type="inferred from homology"/>
<dbReference type="RefSeq" id="WP_186874482.1">
    <property type="nucleotide sequence ID" value="NZ_JACOPF010000001.1"/>
</dbReference>
<comment type="function">
    <text evidence="2">Functions as a ribosomal silencing factor. Interacts with ribosomal protein uL14 (rplN), blocking formation of intersubunit bridge B8. Prevents association of the 30S and 50S ribosomal subunits and the formation of functional ribosomes, thus repressing translation.</text>
</comment>
<evidence type="ECO:0000256" key="1">
    <source>
        <dbReference type="ARBA" id="ARBA00010574"/>
    </source>
</evidence>
<dbReference type="Proteomes" id="UP000652477">
    <property type="component" value="Unassembled WGS sequence"/>
</dbReference>
<keyword evidence="2" id="KW-0678">Repressor</keyword>
<dbReference type="Pfam" id="PF02410">
    <property type="entry name" value="RsfS"/>
    <property type="match status" value="1"/>
</dbReference>
<comment type="caution">
    <text evidence="3">The sequence shown here is derived from an EMBL/GenBank/DDBJ whole genome shotgun (WGS) entry which is preliminary data.</text>
</comment>
<dbReference type="EMBL" id="JACOPF010000001">
    <property type="protein sequence ID" value="MBC5687821.1"/>
    <property type="molecule type" value="Genomic_DNA"/>
</dbReference>
<keyword evidence="2" id="KW-0810">Translation regulation</keyword>
<evidence type="ECO:0000313" key="4">
    <source>
        <dbReference type="Proteomes" id="UP000652477"/>
    </source>
</evidence>
<reference evidence="3" key="1">
    <citation type="submission" date="2020-08" db="EMBL/GenBank/DDBJ databases">
        <title>Genome public.</title>
        <authorList>
            <person name="Liu C."/>
            <person name="Sun Q."/>
        </authorList>
    </citation>
    <scope>NUCLEOTIDE SEQUENCE</scope>
    <source>
        <strain evidence="3">NSJ-55</strain>
    </source>
</reference>
<dbReference type="GO" id="GO:0043023">
    <property type="term" value="F:ribosomal large subunit binding"/>
    <property type="evidence" value="ECO:0007669"/>
    <property type="project" value="TreeGrafter"/>
</dbReference>
<keyword evidence="2" id="KW-0963">Cytoplasm</keyword>
<comment type="subunit">
    <text evidence="2">Interacts with ribosomal protein uL14 (rplN).</text>
</comment>
<dbReference type="HAMAP" id="MF_01477">
    <property type="entry name" value="Iojap_RsfS"/>
    <property type="match status" value="1"/>
</dbReference>
<dbReference type="AlphaFoldDB" id="A0A923LFU3"/>
<dbReference type="PANTHER" id="PTHR21043">
    <property type="entry name" value="IOJAP SUPERFAMILY ORTHOLOG"/>
    <property type="match status" value="1"/>
</dbReference>
<comment type="subcellular location">
    <subcellularLocation>
        <location evidence="2">Cytoplasm</location>
    </subcellularLocation>
</comment>
<keyword evidence="4" id="KW-1185">Reference proteome</keyword>
<dbReference type="InterPro" id="IPR004394">
    <property type="entry name" value="Iojap/RsfS/C7orf30"/>
</dbReference>
<gene>
    <name evidence="2 3" type="primary">rsfS</name>
    <name evidence="3" type="ORF">H8S37_02565</name>
</gene>
<dbReference type="SUPFAM" id="SSF81301">
    <property type="entry name" value="Nucleotidyltransferase"/>
    <property type="match status" value="1"/>
</dbReference>